<name>A0ABD5PPI6_9EURY</name>
<gene>
    <name evidence="4" type="ORF">ACFO5R_11030</name>
</gene>
<sequence>MLTAKVCVRYENDWTAQLQRYDVFAEFLASTFRNRRYIGLVALEADDLDAALEVIEGHDDVSEVQVIERFDADSAGRTASTIFVRGQLSQFTPLQTLMYEGFLPLGSTKLENGRECFDLLLEGREELADATDLLREFGAVSVERVTREFRREVTPSAAEWQEVLGTIPERQREILRLAVKRGYFKIPREITLAELAEEMGITKTTASNHMRKVQQSIIEFLAPYIALAAEGDSDLSSL</sequence>
<dbReference type="PANTHER" id="PTHR34236:SF1">
    <property type="entry name" value="DIMETHYL SULFOXIDE REDUCTASE TRANSCRIPTIONAL ACTIVATOR"/>
    <property type="match status" value="1"/>
</dbReference>
<evidence type="ECO:0000313" key="5">
    <source>
        <dbReference type="Proteomes" id="UP001595898"/>
    </source>
</evidence>
<dbReference type="Gene3D" id="1.10.10.10">
    <property type="entry name" value="Winged helix-like DNA-binding domain superfamily/Winged helix DNA-binding domain"/>
    <property type="match status" value="1"/>
</dbReference>
<dbReference type="InterPro" id="IPR036388">
    <property type="entry name" value="WH-like_DNA-bd_sf"/>
</dbReference>
<reference evidence="4 5" key="1">
    <citation type="journal article" date="2019" name="Int. J. Syst. Evol. Microbiol.">
        <title>The Global Catalogue of Microorganisms (GCM) 10K type strain sequencing project: providing services to taxonomists for standard genome sequencing and annotation.</title>
        <authorList>
            <consortium name="The Broad Institute Genomics Platform"/>
            <consortium name="The Broad Institute Genome Sequencing Center for Infectious Disease"/>
            <person name="Wu L."/>
            <person name="Ma J."/>
        </authorList>
    </citation>
    <scope>NUCLEOTIDE SEQUENCE [LARGE SCALE GENOMIC DNA]</scope>
    <source>
        <strain evidence="4 5">WLHS5</strain>
    </source>
</reference>
<dbReference type="Pfam" id="PF04967">
    <property type="entry name" value="HTH_10"/>
    <property type="match status" value="1"/>
</dbReference>
<evidence type="ECO:0000256" key="2">
    <source>
        <dbReference type="ARBA" id="ARBA00023163"/>
    </source>
</evidence>
<evidence type="ECO:0000313" key="4">
    <source>
        <dbReference type="EMBL" id="MFC4542457.1"/>
    </source>
</evidence>
<accession>A0ABD5PPI6</accession>
<keyword evidence="2" id="KW-0804">Transcription</keyword>
<keyword evidence="5" id="KW-1185">Reference proteome</keyword>
<dbReference type="InterPro" id="IPR013324">
    <property type="entry name" value="RNA_pol_sigma_r3/r4-like"/>
</dbReference>
<organism evidence="4 5">
    <name type="scientific">Halosolutus amylolyticus</name>
    <dbReference type="NCBI Taxonomy" id="2932267"/>
    <lineage>
        <taxon>Archaea</taxon>
        <taxon>Methanobacteriati</taxon>
        <taxon>Methanobacteriota</taxon>
        <taxon>Stenosarchaea group</taxon>
        <taxon>Halobacteria</taxon>
        <taxon>Halobacteriales</taxon>
        <taxon>Natrialbaceae</taxon>
        <taxon>Halosolutus</taxon>
    </lineage>
</organism>
<evidence type="ECO:0000259" key="3">
    <source>
        <dbReference type="Pfam" id="PF04967"/>
    </source>
</evidence>
<dbReference type="Proteomes" id="UP001595898">
    <property type="component" value="Unassembled WGS sequence"/>
</dbReference>
<dbReference type="SUPFAM" id="SSF88659">
    <property type="entry name" value="Sigma3 and sigma4 domains of RNA polymerase sigma factors"/>
    <property type="match status" value="1"/>
</dbReference>
<protein>
    <submittedName>
        <fullName evidence="4">Helix-turn-helix domain-containing protein</fullName>
    </submittedName>
</protein>
<dbReference type="RefSeq" id="WP_250141854.1">
    <property type="nucleotide sequence ID" value="NZ_JALIQP010000004.1"/>
</dbReference>
<keyword evidence="1" id="KW-0805">Transcription regulation</keyword>
<dbReference type="AlphaFoldDB" id="A0ABD5PPI6"/>
<proteinExistence type="predicted"/>
<dbReference type="InterPro" id="IPR007050">
    <property type="entry name" value="HTH_bacterioopsin"/>
</dbReference>
<feature type="domain" description="HTH bat-type" evidence="3">
    <location>
        <begin position="169"/>
        <end position="219"/>
    </location>
</feature>
<dbReference type="EMBL" id="JBHSFA010000005">
    <property type="protein sequence ID" value="MFC4542457.1"/>
    <property type="molecule type" value="Genomic_DNA"/>
</dbReference>
<evidence type="ECO:0000256" key="1">
    <source>
        <dbReference type="ARBA" id="ARBA00023015"/>
    </source>
</evidence>
<comment type="caution">
    <text evidence="4">The sequence shown here is derived from an EMBL/GenBank/DDBJ whole genome shotgun (WGS) entry which is preliminary data.</text>
</comment>
<dbReference type="PANTHER" id="PTHR34236">
    <property type="entry name" value="DIMETHYL SULFOXIDE REDUCTASE TRANSCRIPTIONAL ACTIVATOR"/>
    <property type="match status" value="1"/>
</dbReference>